<feature type="transmembrane region" description="Helical" evidence="2">
    <location>
        <begin position="420"/>
        <end position="441"/>
    </location>
</feature>
<feature type="region of interest" description="Disordered" evidence="1">
    <location>
        <begin position="1"/>
        <end position="26"/>
    </location>
</feature>
<feature type="transmembrane region" description="Helical" evidence="2">
    <location>
        <begin position="393"/>
        <end position="414"/>
    </location>
</feature>
<dbReference type="PANTHER" id="PTHR34219:SF3">
    <property type="entry name" value="BLL7967 PROTEIN"/>
    <property type="match status" value="1"/>
</dbReference>
<name>M2SCL2_9SPHN</name>
<evidence type="ECO:0000256" key="2">
    <source>
        <dbReference type="SAM" id="Phobius"/>
    </source>
</evidence>
<gene>
    <name evidence="3" type="ORF">C725_1713</name>
</gene>
<keyword evidence="4" id="KW-1185">Reference proteome</keyword>
<protein>
    <submittedName>
        <fullName evidence="3">PepSY-associated TM helix</fullName>
    </submittedName>
</protein>
<dbReference type="Proteomes" id="UP000011717">
    <property type="component" value="Unassembled WGS sequence"/>
</dbReference>
<feature type="transmembrane region" description="Helical" evidence="2">
    <location>
        <begin position="475"/>
        <end position="494"/>
    </location>
</feature>
<dbReference type="EMBL" id="AMRV01000004">
    <property type="protein sequence ID" value="EMD83115.1"/>
    <property type="molecule type" value="Genomic_DNA"/>
</dbReference>
<evidence type="ECO:0000313" key="3">
    <source>
        <dbReference type="EMBL" id="EMD83115.1"/>
    </source>
</evidence>
<dbReference type="Pfam" id="PF03929">
    <property type="entry name" value="PepSY_TM"/>
    <property type="match status" value="1"/>
</dbReference>
<dbReference type="AlphaFoldDB" id="M2SCL2"/>
<keyword evidence="2" id="KW-0472">Membrane</keyword>
<organism evidence="3 4">
    <name type="scientific">Pacificimonas flava</name>
    <dbReference type="NCBI Taxonomy" id="1234595"/>
    <lineage>
        <taxon>Bacteria</taxon>
        <taxon>Pseudomonadati</taxon>
        <taxon>Pseudomonadota</taxon>
        <taxon>Alphaproteobacteria</taxon>
        <taxon>Sphingomonadales</taxon>
        <taxon>Sphingosinicellaceae</taxon>
        <taxon>Pacificimonas</taxon>
    </lineage>
</organism>
<feature type="transmembrane region" description="Helical" evidence="2">
    <location>
        <begin position="453"/>
        <end position="469"/>
    </location>
</feature>
<proteinExistence type="predicted"/>
<dbReference type="PATRIC" id="fig|1234595.3.peg.1716"/>
<accession>M2SCL2</accession>
<feature type="transmembrane region" description="Helical" evidence="2">
    <location>
        <begin position="359"/>
        <end position="381"/>
    </location>
</feature>
<comment type="caution">
    <text evidence="3">The sequence shown here is derived from an EMBL/GenBank/DDBJ whole genome shotgun (WGS) entry which is preliminary data.</text>
</comment>
<keyword evidence="2" id="KW-0812">Transmembrane</keyword>
<feature type="transmembrane region" description="Helical" evidence="2">
    <location>
        <begin position="158"/>
        <end position="181"/>
    </location>
</feature>
<dbReference type="PANTHER" id="PTHR34219">
    <property type="entry name" value="IRON-REGULATED INNER MEMBRANE PROTEIN-RELATED"/>
    <property type="match status" value="1"/>
</dbReference>
<keyword evidence="2" id="KW-1133">Transmembrane helix</keyword>
<feature type="transmembrane region" description="Helical" evidence="2">
    <location>
        <begin position="209"/>
        <end position="232"/>
    </location>
</feature>
<feature type="transmembrane region" description="Helical" evidence="2">
    <location>
        <begin position="39"/>
        <end position="60"/>
    </location>
</feature>
<evidence type="ECO:0000313" key="4">
    <source>
        <dbReference type="Proteomes" id="UP000011717"/>
    </source>
</evidence>
<sequence length="514" mass="53688">MFWGRSMTGETSDKRSGGGRGESSDARGLVTRSLGAHGAIGLLAGAMLYLVCLSGMLVVVHHEWQRWEQPDIAEMEALSPAAMQRAMGEMLAAERAEGLSPTTHLYLATPAEDMPRGIVTTDHGGAYIGEDGSLQGPEATPWTQFLIDMHYYLHLPSVWGMTLVGALGAMMVALALTGVLAHPRIFRDAFRMRVRGQARVALTDIHNRLSVWTLPLATAVSLTGAIIGLSIVTSFTVAGTWFGGDQTQVYTPIFGGEAAPDPAPAPLPDVAAALEDAAARMPDVVPGLVIAHDPGTAGQHVQVMGAHERRLIFGEYYNYDAAGNYEGRAGLADGALGQQAASSVYRLHFGNFGGLPIKLVYVLLGLAMTVISGSGVSIWLAKRRQKGLPAERMQGAWSALVWGAPALIAAAAGLRLIGGATLPLTALFWAAQILLVGIGIWRPAIIGRGLRGLLALLLLLVGSGHALAHPGASQAALILDGLIILSGLLCALSLRRAGAGKALVSTGKPAGSPA</sequence>
<reference evidence="3 4" key="1">
    <citation type="journal article" date="2013" name="Genome Announc.">
        <title>Draft Genome Sequence of Strain JLT2015T, Belonging to the Family Sphingomonadaceae of the Alphaproteobacteria.</title>
        <authorList>
            <person name="Tang K."/>
            <person name="Liu K."/>
            <person name="Li S."/>
            <person name="Jiao N."/>
        </authorList>
    </citation>
    <scope>NUCLEOTIDE SEQUENCE [LARGE SCALE GENOMIC DNA]</scope>
    <source>
        <strain evidence="3 4">JLT2015</strain>
    </source>
</reference>
<dbReference type="InterPro" id="IPR005625">
    <property type="entry name" value="PepSY-ass_TM"/>
</dbReference>
<evidence type="ECO:0000256" key="1">
    <source>
        <dbReference type="SAM" id="MobiDB-lite"/>
    </source>
</evidence>